<dbReference type="Proteomes" id="UP000190744">
    <property type="component" value="Unassembled WGS sequence"/>
</dbReference>
<feature type="region of interest" description="Disordered" evidence="1">
    <location>
        <begin position="90"/>
        <end position="113"/>
    </location>
</feature>
<organism evidence="2 3">
    <name type="scientific">Penicillium brasilianum</name>
    <dbReference type="NCBI Taxonomy" id="104259"/>
    <lineage>
        <taxon>Eukaryota</taxon>
        <taxon>Fungi</taxon>
        <taxon>Dikarya</taxon>
        <taxon>Ascomycota</taxon>
        <taxon>Pezizomycotina</taxon>
        <taxon>Eurotiomycetes</taxon>
        <taxon>Eurotiomycetidae</taxon>
        <taxon>Eurotiales</taxon>
        <taxon>Aspergillaceae</taxon>
        <taxon>Penicillium</taxon>
    </lineage>
</organism>
<sequence length="151" mass="16985">MCYKVVERYSVCKCVYFQHSIDPCSAYGQRGHSVQEKTVLVGYACSRHSARGASSSPNAGRGPDSGNEKTNRDEEERSIVVYFGRRGHARKRYTRRERRMKSQAPQRTMKQHSDSLRESAMFNSTYDQDDSGLCLANPYASPPVPAIGGLR</sequence>
<gene>
    <name evidence="2" type="ORF">PEBR_17202</name>
</gene>
<dbReference type="AlphaFoldDB" id="A0A1S9RQU9"/>
<evidence type="ECO:0000256" key="1">
    <source>
        <dbReference type="SAM" id="MobiDB-lite"/>
    </source>
</evidence>
<feature type="compositionally biased region" description="Basic and acidic residues" evidence="1">
    <location>
        <begin position="66"/>
        <end position="78"/>
    </location>
</feature>
<feature type="compositionally biased region" description="Basic residues" evidence="1">
    <location>
        <begin position="90"/>
        <end position="101"/>
    </location>
</feature>
<feature type="region of interest" description="Disordered" evidence="1">
    <location>
        <begin position="49"/>
        <end position="78"/>
    </location>
</feature>
<protein>
    <submittedName>
        <fullName evidence="2">Uncharacterized protein</fullName>
    </submittedName>
</protein>
<name>A0A1S9RQU9_PENBI</name>
<dbReference type="EMBL" id="LJBN01000125">
    <property type="protein sequence ID" value="OOQ87368.1"/>
    <property type="molecule type" value="Genomic_DNA"/>
</dbReference>
<comment type="caution">
    <text evidence="2">The sequence shown here is derived from an EMBL/GenBank/DDBJ whole genome shotgun (WGS) entry which is preliminary data.</text>
</comment>
<proteinExistence type="predicted"/>
<evidence type="ECO:0000313" key="3">
    <source>
        <dbReference type="Proteomes" id="UP000190744"/>
    </source>
</evidence>
<evidence type="ECO:0000313" key="2">
    <source>
        <dbReference type="EMBL" id="OOQ87368.1"/>
    </source>
</evidence>
<reference evidence="3" key="1">
    <citation type="submission" date="2015-09" db="EMBL/GenBank/DDBJ databases">
        <authorList>
            <person name="Fill T.P."/>
            <person name="Baretta J.F."/>
            <person name="de Almeida L.G."/>
            <person name="Rocha M."/>
            <person name="de Souza D.H."/>
            <person name="Malavazi I."/>
            <person name="Cerdeira L.T."/>
            <person name="Hong H."/>
            <person name="Samborskyy M."/>
            <person name="de Vasconcelos A.T."/>
            <person name="Leadlay P."/>
            <person name="Rodrigues-Filho E."/>
        </authorList>
    </citation>
    <scope>NUCLEOTIDE SEQUENCE [LARGE SCALE GENOMIC DNA]</scope>
    <source>
        <strain evidence="3">LaBioMMi 136</strain>
    </source>
</reference>
<accession>A0A1S9RQU9</accession>